<keyword evidence="4" id="KW-1185">Reference proteome</keyword>
<gene>
    <name evidence="3" type="ORF">PoB_000069400</name>
</gene>
<reference evidence="3 4" key="1">
    <citation type="journal article" date="2021" name="Elife">
        <title>Chloroplast acquisition without the gene transfer in kleptoplastic sea slugs, Plakobranchus ocellatus.</title>
        <authorList>
            <person name="Maeda T."/>
            <person name="Takahashi S."/>
            <person name="Yoshida T."/>
            <person name="Shimamura S."/>
            <person name="Takaki Y."/>
            <person name="Nagai Y."/>
            <person name="Toyoda A."/>
            <person name="Suzuki Y."/>
            <person name="Arimoto A."/>
            <person name="Ishii H."/>
            <person name="Satoh N."/>
            <person name="Nishiyama T."/>
            <person name="Hasebe M."/>
            <person name="Maruyama T."/>
            <person name="Minagawa J."/>
            <person name="Obokata J."/>
            <person name="Shigenobu S."/>
        </authorList>
    </citation>
    <scope>NUCLEOTIDE SEQUENCE [LARGE SCALE GENOMIC DNA]</scope>
</reference>
<feature type="chain" id="PRO_5043932340" evidence="2">
    <location>
        <begin position="35"/>
        <end position="912"/>
    </location>
</feature>
<dbReference type="EMBL" id="BLXT01000055">
    <property type="protein sequence ID" value="GFN74188.1"/>
    <property type="molecule type" value="Genomic_DNA"/>
</dbReference>
<evidence type="ECO:0000256" key="2">
    <source>
        <dbReference type="SAM" id="SignalP"/>
    </source>
</evidence>
<proteinExistence type="predicted"/>
<name>A0AAV3XSY2_9GAST</name>
<comment type="caution">
    <text evidence="3">The sequence shown here is derived from an EMBL/GenBank/DDBJ whole genome shotgun (WGS) entry which is preliminary data.</text>
</comment>
<evidence type="ECO:0000256" key="1">
    <source>
        <dbReference type="SAM" id="MobiDB-lite"/>
    </source>
</evidence>
<dbReference type="AlphaFoldDB" id="A0AAV3XSY2"/>
<protein>
    <submittedName>
        <fullName evidence="3">Uncharacterized protein</fullName>
    </submittedName>
</protein>
<evidence type="ECO:0000313" key="4">
    <source>
        <dbReference type="Proteomes" id="UP000735302"/>
    </source>
</evidence>
<organism evidence="3 4">
    <name type="scientific">Plakobranchus ocellatus</name>
    <dbReference type="NCBI Taxonomy" id="259542"/>
    <lineage>
        <taxon>Eukaryota</taxon>
        <taxon>Metazoa</taxon>
        <taxon>Spiralia</taxon>
        <taxon>Lophotrochozoa</taxon>
        <taxon>Mollusca</taxon>
        <taxon>Gastropoda</taxon>
        <taxon>Heterobranchia</taxon>
        <taxon>Euthyneura</taxon>
        <taxon>Panpulmonata</taxon>
        <taxon>Sacoglossa</taxon>
        <taxon>Placobranchoidea</taxon>
        <taxon>Plakobranchidae</taxon>
        <taxon>Plakobranchus</taxon>
    </lineage>
</organism>
<feature type="compositionally biased region" description="Acidic residues" evidence="1">
    <location>
        <begin position="366"/>
        <end position="381"/>
    </location>
</feature>
<keyword evidence="2" id="KW-0732">Signal</keyword>
<evidence type="ECO:0000313" key="3">
    <source>
        <dbReference type="EMBL" id="GFN74188.1"/>
    </source>
</evidence>
<feature type="region of interest" description="Disordered" evidence="1">
    <location>
        <begin position="536"/>
        <end position="565"/>
    </location>
</feature>
<accession>A0AAV3XSY2</accession>
<sequence>MAVFIPNSSSLSWLLLARLGLLLMLVISAPKVTSFSVGGVATRLNGEDKTSDITKTLTLLQRERRRVNDGYPDAKGFLEGRPLSAIDIGNWLRDVHDNKMLLDDHLSPYLDLQEEPAWMSDGTFRDFAADSLRIKPTKEEIEDIFSDEEALKIGHKSEKAEDVAALRKKKRESSKNPAYSSYSIPIGAHTSLKDKPLPSEDNLNLPLDPLTQEEFSALMKAVGKLKNRIKFNSGNAAAERKITVAHAVKPEQNQEMAIVQPASKEELQSLFAREDNDIGKESEKANSEATPDSKVVIEEEIESPGGRGKVMEVYTSKGGTRVTELETPDGHKHMLEENLPKISGEAALRNHEKELSDALVSRLEENSSDEAAEDSEMEENDQAAKVSQENPGRQQHENEIMVAAEEEIAREIGVSNLAALEKIWISQNKPLSSFPEKRTRKRAANINYNSDYRPKQIRADLSQTIPDLMLERLLENSDVPDETVNEDDIIDSFNEDAKDDTSQSNVFEAENINDALTSMDNNKIKDDIIYGSSLSNDEVEDINPNNLMSSSSMTSSDSSSSRNNKINEERLRELANALSSVDLENVKSDNLFSSDSTDQVDKRDVLDLNGLELQTTRNAHMRREVAGLSPALAQFVAKIVELQDEVTQLRVIAQLADLENDVLTDALNEATMAQAPGTVSNMEFESLQQAIWVEKELQKLKHGVKINNLSFVDQNGRLSSTDSVKSVASKKGEPWRRKRGKIQAISEDTKLQTLPKSLSLEQSWPVSKANMEELLGENYLRRRQLTDVTDFDAEEEGVASIFLPDADDCPAVREYSTNCELADLYALPVDYEARALCNLHEMCYACGHSLHLSQGFCDQMYRAAANSLCHEGSACVLEAEIFLRTMKLKTRYMPHSQSACRTTCAARFLGMF</sequence>
<dbReference type="Proteomes" id="UP000735302">
    <property type="component" value="Unassembled WGS sequence"/>
</dbReference>
<feature type="region of interest" description="Disordered" evidence="1">
    <location>
        <begin position="362"/>
        <end position="395"/>
    </location>
</feature>
<feature type="signal peptide" evidence="2">
    <location>
        <begin position="1"/>
        <end position="34"/>
    </location>
</feature>
<feature type="compositionally biased region" description="Low complexity" evidence="1">
    <location>
        <begin position="549"/>
        <end position="561"/>
    </location>
</feature>